<sequence length="515" mass="58432">MRKKQDGEGSGRNRANILYVTRDKQSGGYIRLGVSDLERKHFCIFIPRGRKEKRGWKTMAEKIKEQNGLLGNPNAIAVKVKREESMGLLKKLEHCVVASRRGRVLLDFEDLEEARRVVSSGNRTMEGVQVGLDFWSPRSGCWTEEEKAKEFGRSGEEVYEIALWWECRPVIRRSSRQADGRCSSEVGGEESSRAEKRVTKGWVSVRLETCIRQEMGRVGRGLFGSNEGRAQYPVLDSIWCSPPFKPNASQRIKRGRWAWEEWSNGIKMKRGGLSPEQARRGGPIFFISRPRPEYLSEEGLTVDGADPGKTHAPEPFVAWETEDLRKLNGVARISETDKALEEESMRAVLKGAMDAGRWEQRKAAVIGRGILEVGAIYDTQTERGMQEDKWEESDLAKFSQFLGFPTEGLEKEILKFLSQIRKRREKIHKRLGTGQRAPDCDCPMKMKILSWNVRGANDSSKRKVIKTFIRNQRVDVICIQETKIQAMSDNIARSIGSGRFLEWKAVNAEGASGGF</sequence>
<comment type="cofactor">
    <cofactor evidence="4">
        <name>Mg(2+)</name>
        <dbReference type="ChEBI" id="CHEBI:18420"/>
    </cofactor>
    <cofactor evidence="4">
        <name>Mn(2+)</name>
        <dbReference type="ChEBI" id="CHEBI:29035"/>
    </cofactor>
    <text evidence="4">Probably binds two magnesium or manganese ions per subunit.</text>
</comment>
<accession>A0A438KMD4</accession>
<dbReference type="GO" id="GO:0016787">
    <property type="term" value="F:hydrolase activity"/>
    <property type="evidence" value="ECO:0007669"/>
    <property type="project" value="UniProtKB-KW"/>
</dbReference>
<proteinExistence type="predicted"/>
<dbReference type="Proteomes" id="UP000288805">
    <property type="component" value="Unassembled WGS sequence"/>
</dbReference>
<dbReference type="EMBL" id="QGNW01000004">
    <property type="protein sequence ID" value="RVX22347.1"/>
    <property type="molecule type" value="Genomic_DNA"/>
</dbReference>
<keyword evidence="2" id="KW-0378">Hydrolase</keyword>
<evidence type="ECO:0000313" key="6">
    <source>
        <dbReference type="Proteomes" id="UP000288805"/>
    </source>
</evidence>
<organism evidence="5 6">
    <name type="scientific">Vitis vinifera</name>
    <name type="common">Grape</name>
    <dbReference type="NCBI Taxonomy" id="29760"/>
    <lineage>
        <taxon>Eukaryota</taxon>
        <taxon>Viridiplantae</taxon>
        <taxon>Streptophyta</taxon>
        <taxon>Embryophyta</taxon>
        <taxon>Tracheophyta</taxon>
        <taxon>Spermatophyta</taxon>
        <taxon>Magnoliopsida</taxon>
        <taxon>eudicotyledons</taxon>
        <taxon>Gunneridae</taxon>
        <taxon>Pentapetalae</taxon>
        <taxon>rosids</taxon>
        <taxon>Vitales</taxon>
        <taxon>Vitaceae</taxon>
        <taxon>Viteae</taxon>
        <taxon>Vitis</taxon>
    </lineage>
</organism>
<dbReference type="InterPro" id="IPR004808">
    <property type="entry name" value="AP_endonuc_1"/>
</dbReference>
<keyword evidence="4" id="KW-0464">Manganese</keyword>
<dbReference type="GO" id="GO:0004518">
    <property type="term" value="F:nuclease activity"/>
    <property type="evidence" value="ECO:0007669"/>
    <property type="project" value="InterPro"/>
</dbReference>
<evidence type="ECO:0000256" key="1">
    <source>
        <dbReference type="ARBA" id="ARBA00022723"/>
    </source>
</evidence>
<dbReference type="GO" id="GO:0046872">
    <property type="term" value="F:metal ion binding"/>
    <property type="evidence" value="ECO:0007669"/>
    <property type="project" value="UniProtKB-KW"/>
</dbReference>
<dbReference type="PANTHER" id="PTHR22748:SF19">
    <property type="entry name" value="ENDONUCLEASE_EXONUCLEASE_PHOSPHATASE DOMAIN-CONTAINING PROTEIN"/>
    <property type="match status" value="1"/>
</dbReference>
<dbReference type="AlphaFoldDB" id="A0A438KMD4"/>
<protein>
    <recommendedName>
        <fullName evidence="7">DUF4283 domain-containing protein</fullName>
    </recommendedName>
</protein>
<reference evidence="5 6" key="1">
    <citation type="journal article" date="2018" name="PLoS Genet.">
        <title>Population sequencing reveals clonal diversity and ancestral inbreeding in the grapevine cultivar Chardonnay.</title>
        <authorList>
            <person name="Roach M.J."/>
            <person name="Johnson D.L."/>
            <person name="Bohlmann J."/>
            <person name="van Vuuren H.J."/>
            <person name="Jones S.J."/>
            <person name="Pretorius I.S."/>
            <person name="Schmidt S.A."/>
            <person name="Borneman A.R."/>
        </authorList>
    </citation>
    <scope>NUCLEOTIDE SEQUENCE [LARGE SCALE GENOMIC DNA]</scope>
    <source>
        <strain evidence="6">cv. Chardonnay</strain>
        <tissue evidence="5">Leaf</tissue>
    </source>
</reference>
<dbReference type="PANTHER" id="PTHR22748">
    <property type="entry name" value="AP ENDONUCLEASE"/>
    <property type="match status" value="1"/>
</dbReference>
<feature type="binding site" evidence="4">
    <location>
        <position position="481"/>
    </location>
    <ligand>
        <name>Mg(2+)</name>
        <dbReference type="ChEBI" id="CHEBI:18420"/>
        <label>1</label>
    </ligand>
</feature>
<comment type="caution">
    <text evidence="5">The sequence shown here is derived from an EMBL/GenBank/DDBJ whole genome shotgun (WGS) entry which is preliminary data.</text>
</comment>
<dbReference type="InterPro" id="IPR036691">
    <property type="entry name" value="Endo/exonu/phosph_ase_sf"/>
</dbReference>
<evidence type="ECO:0000256" key="2">
    <source>
        <dbReference type="ARBA" id="ARBA00022801"/>
    </source>
</evidence>
<dbReference type="SUPFAM" id="SSF56219">
    <property type="entry name" value="DNase I-like"/>
    <property type="match status" value="1"/>
</dbReference>
<name>A0A438KMD4_VITVI</name>
<feature type="binding site" evidence="4">
    <location>
        <position position="452"/>
    </location>
    <ligand>
        <name>Mg(2+)</name>
        <dbReference type="ChEBI" id="CHEBI:18420"/>
        <label>1</label>
    </ligand>
</feature>
<dbReference type="GO" id="GO:0006281">
    <property type="term" value="P:DNA repair"/>
    <property type="evidence" value="ECO:0007669"/>
    <property type="project" value="InterPro"/>
</dbReference>
<dbReference type="Gene3D" id="3.60.10.10">
    <property type="entry name" value="Endonuclease/exonuclease/phosphatase"/>
    <property type="match status" value="1"/>
</dbReference>
<evidence type="ECO:0008006" key="7">
    <source>
        <dbReference type="Google" id="ProtNLM"/>
    </source>
</evidence>
<keyword evidence="3 4" id="KW-0460">Magnesium</keyword>
<evidence type="ECO:0000313" key="5">
    <source>
        <dbReference type="EMBL" id="RVX22347.1"/>
    </source>
</evidence>
<evidence type="ECO:0000256" key="3">
    <source>
        <dbReference type="ARBA" id="ARBA00022842"/>
    </source>
</evidence>
<evidence type="ECO:0000256" key="4">
    <source>
        <dbReference type="PIRSR" id="PIRSR604808-2"/>
    </source>
</evidence>
<keyword evidence="1 4" id="KW-0479">Metal-binding</keyword>
<gene>
    <name evidence="5" type="ORF">CK203_001076</name>
</gene>